<accession>A0ABU3BQ54</accession>
<dbReference type="PROSITE" id="PS51257">
    <property type="entry name" value="PROKAR_LIPOPROTEIN"/>
    <property type="match status" value="1"/>
</dbReference>
<keyword evidence="2" id="KW-0732">Signal</keyword>
<evidence type="ECO:0000313" key="3">
    <source>
        <dbReference type="EMBL" id="MDT0631404.1"/>
    </source>
</evidence>
<feature type="region of interest" description="Disordered" evidence="1">
    <location>
        <begin position="18"/>
        <end position="64"/>
    </location>
</feature>
<reference evidence="3 4" key="1">
    <citation type="submission" date="2023-09" db="EMBL/GenBank/DDBJ databases">
        <authorList>
            <person name="Rey-Velasco X."/>
        </authorList>
    </citation>
    <scope>NUCLEOTIDE SEQUENCE [LARGE SCALE GENOMIC DNA]</scope>
    <source>
        <strain evidence="3 4">F394</strain>
    </source>
</reference>
<feature type="signal peptide" evidence="2">
    <location>
        <begin position="1"/>
        <end position="19"/>
    </location>
</feature>
<evidence type="ECO:0000313" key="4">
    <source>
        <dbReference type="Proteomes" id="UP001267426"/>
    </source>
</evidence>
<feature type="compositionally biased region" description="Low complexity" evidence="1">
    <location>
        <begin position="29"/>
        <end position="39"/>
    </location>
</feature>
<dbReference type="Proteomes" id="UP001267426">
    <property type="component" value="Unassembled WGS sequence"/>
</dbReference>
<name>A0ABU3BQ54_9BACT</name>
<dbReference type="EMBL" id="JAVRHT010000012">
    <property type="protein sequence ID" value="MDT0631404.1"/>
    <property type="molecule type" value="Genomic_DNA"/>
</dbReference>
<organism evidence="3 4">
    <name type="scientific">Rubrivirga litoralis</name>
    <dbReference type="NCBI Taxonomy" id="3075598"/>
    <lineage>
        <taxon>Bacteria</taxon>
        <taxon>Pseudomonadati</taxon>
        <taxon>Rhodothermota</taxon>
        <taxon>Rhodothermia</taxon>
        <taxon>Rhodothermales</taxon>
        <taxon>Rubricoccaceae</taxon>
        <taxon>Rubrivirga</taxon>
    </lineage>
</organism>
<dbReference type="SUPFAM" id="SSF82171">
    <property type="entry name" value="DPP6 N-terminal domain-like"/>
    <property type="match status" value="1"/>
</dbReference>
<evidence type="ECO:0000256" key="1">
    <source>
        <dbReference type="SAM" id="MobiDB-lite"/>
    </source>
</evidence>
<evidence type="ECO:0000256" key="2">
    <source>
        <dbReference type="SAM" id="SignalP"/>
    </source>
</evidence>
<protein>
    <recommendedName>
        <fullName evidence="5">WD40-like Beta Propeller Repeat</fullName>
    </recommendedName>
</protein>
<dbReference type="RefSeq" id="WP_311662747.1">
    <property type="nucleotide sequence ID" value="NZ_JAVRHT010000012.1"/>
</dbReference>
<evidence type="ECO:0008006" key="5">
    <source>
        <dbReference type="Google" id="ProtNLM"/>
    </source>
</evidence>
<sequence>MTRPALLALAAALAGCASSAPPAAPSTAPPVAEVAGADAPPDPSAPQTWTVTGRVTTSDGEPTPGAGVLVGLRYAPDPESRGACAGTPLDLLAATLVSADANGRYRAALTDPPASDLESPAPNCLVAVVWDPQAQRFVPRALALGGRAADAADPTLAGEAGTLDLVADRAPAPPYTNVGPSRDDLDAAFARDVVPGFAGVTVDGDTLVVLLGPPGIGDPQAEEAAVQAVLAREGMERFAGRPTRVERAPVTAETLASVRDRSAVLWQLAGSSSSWLDEQAGQAVHGYATEAAVRRARAALEPLGLPGLPVRLELAGYAGWGDPGPSPVAPPRPVYGDRLPIRTDPAWGPNGRTVYGVEFLGPRDLRLVAADTTTLTVRPVAGLSAQNTGASDLAVSPGPPASATLLVGGPTGWPAHLVRVTLGPDGAAGPPTTVARDVAGLRVAASADGRYVAYERGEFAEGVLALADVETGRAWPLGLVGRTVGPLAFAPDGRTVVAGVDGIAGPDSGDPRRAGVWAVPLGADGRPGSPRRLLPYPEAPWGPYAAPVGLWWEPTPSGPDAPRLAVGAFADGTAWVETVGADGTRQPVGLAVPAAEPPSQVSVSADGRRVAAAVVVAATTRGVEGDRHARTRLYVWTRPVPGGPLAAPVVVADVPGEIDASGWLAFSPDGRWLGRDGFLHRLAP</sequence>
<gene>
    <name evidence="3" type="ORF">RM540_06535</name>
</gene>
<proteinExistence type="predicted"/>
<keyword evidence="4" id="KW-1185">Reference proteome</keyword>
<dbReference type="Gene3D" id="2.120.10.30">
    <property type="entry name" value="TolB, C-terminal domain"/>
    <property type="match status" value="1"/>
</dbReference>
<comment type="caution">
    <text evidence="3">The sequence shown here is derived from an EMBL/GenBank/DDBJ whole genome shotgun (WGS) entry which is preliminary data.</text>
</comment>
<feature type="chain" id="PRO_5046943926" description="WD40-like Beta Propeller Repeat" evidence="2">
    <location>
        <begin position="20"/>
        <end position="684"/>
    </location>
</feature>
<feature type="compositionally biased region" description="Polar residues" evidence="1">
    <location>
        <begin position="47"/>
        <end position="60"/>
    </location>
</feature>
<dbReference type="InterPro" id="IPR011042">
    <property type="entry name" value="6-blade_b-propeller_TolB-like"/>
</dbReference>